<dbReference type="InterPro" id="IPR003439">
    <property type="entry name" value="ABC_transporter-like_ATP-bd"/>
</dbReference>
<dbReference type="InterPro" id="IPR003593">
    <property type="entry name" value="AAA+_ATPase"/>
</dbReference>
<dbReference type="OrthoDB" id="9806127at2"/>
<dbReference type="InterPro" id="IPR036640">
    <property type="entry name" value="ABC1_TM_sf"/>
</dbReference>
<evidence type="ECO:0000256" key="9">
    <source>
        <dbReference type="ARBA" id="ARBA00022989"/>
    </source>
</evidence>
<dbReference type="Proteomes" id="UP000019150">
    <property type="component" value="Chromosome"/>
</dbReference>
<feature type="transmembrane region" description="Helical" evidence="12">
    <location>
        <begin position="234"/>
        <end position="260"/>
    </location>
</feature>
<keyword evidence="8" id="KW-1278">Translocase</keyword>
<reference evidence="15 16" key="1">
    <citation type="journal article" date="2014" name="Appl. Environ. Microbiol.">
        <title>Insights into the Microbial Degradation of Rubber and Gutta-Percha by Analysis of the Complete Genome of Nocardia nova SH22a.</title>
        <authorList>
            <person name="Luo Q."/>
            <person name="Hiessl S."/>
            <person name="Poehlein A."/>
            <person name="Daniel R."/>
            <person name="Steinbuchel A."/>
        </authorList>
    </citation>
    <scope>NUCLEOTIDE SEQUENCE [LARGE SCALE GENOMIC DNA]</scope>
    <source>
        <strain evidence="15">SH22a</strain>
    </source>
</reference>
<comment type="subcellular location">
    <subcellularLocation>
        <location evidence="1">Cell inner membrane</location>
        <topology evidence="1">Multi-pass membrane protein</topology>
    </subcellularLocation>
</comment>
<dbReference type="PANTHER" id="PTHR24221:SF654">
    <property type="entry name" value="ATP-BINDING CASSETTE SUB-FAMILY B MEMBER 6"/>
    <property type="match status" value="1"/>
</dbReference>
<proteinExistence type="inferred from homology"/>
<dbReference type="AlphaFoldDB" id="W5TML2"/>
<keyword evidence="3" id="KW-1003">Cell membrane</keyword>
<evidence type="ECO:0000256" key="7">
    <source>
        <dbReference type="ARBA" id="ARBA00022840"/>
    </source>
</evidence>
<dbReference type="InterPro" id="IPR039421">
    <property type="entry name" value="Type_1_exporter"/>
</dbReference>
<evidence type="ECO:0000256" key="10">
    <source>
        <dbReference type="ARBA" id="ARBA00023136"/>
    </source>
</evidence>
<evidence type="ECO:0000256" key="6">
    <source>
        <dbReference type="ARBA" id="ARBA00022741"/>
    </source>
</evidence>
<keyword evidence="5 12" id="KW-0812">Transmembrane</keyword>
<dbReference type="GO" id="GO:0016887">
    <property type="term" value="F:ATP hydrolysis activity"/>
    <property type="evidence" value="ECO:0007669"/>
    <property type="project" value="InterPro"/>
</dbReference>
<keyword evidence="2" id="KW-0813">Transport</keyword>
<keyword evidence="9 12" id="KW-1133">Transmembrane helix</keyword>
<dbReference type="InterPro" id="IPR017871">
    <property type="entry name" value="ABC_transporter-like_CS"/>
</dbReference>
<keyword evidence="4" id="KW-0997">Cell inner membrane</keyword>
<protein>
    <submittedName>
        <fullName evidence="15">ABC transporter, permease/ATP-binding protein</fullName>
    </submittedName>
</protein>
<evidence type="ECO:0000256" key="12">
    <source>
        <dbReference type="SAM" id="Phobius"/>
    </source>
</evidence>
<evidence type="ECO:0000256" key="3">
    <source>
        <dbReference type="ARBA" id="ARBA00022475"/>
    </source>
</evidence>
<evidence type="ECO:0000313" key="16">
    <source>
        <dbReference type="Proteomes" id="UP000019150"/>
    </source>
</evidence>
<dbReference type="GO" id="GO:0005886">
    <property type="term" value="C:plasma membrane"/>
    <property type="evidence" value="ECO:0007669"/>
    <property type="project" value="UniProtKB-SubCell"/>
</dbReference>
<dbReference type="PROSITE" id="PS00211">
    <property type="entry name" value="ABC_TRANSPORTER_1"/>
    <property type="match status" value="1"/>
</dbReference>
<dbReference type="KEGG" id="nno:NONO_c54530"/>
<dbReference type="Gene3D" id="3.40.50.300">
    <property type="entry name" value="P-loop containing nucleotide triphosphate hydrolases"/>
    <property type="match status" value="1"/>
</dbReference>
<evidence type="ECO:0000256" key="1">
    <source>
        <dbReference type="ARBA" id="ARBA00004429"/>
    </source>
</evidence>
<comment type="similarity">
    <text evidence="11">Belongs to the ABC transporter superfamily. Siderophore-Fe(3+) uptake transporter (SIUT) (TC 3.A.1.21) family.</text>
</comment>
<evidence type="ECO:0000259" key="13">
    <source>
        <dbReference type="PROSITE" id="PS50893"/>
    </source>
</evidence>
<dbReference type="eggNOG" id="COG4988">
    <property type="taxonomic scope" value="Bacteria"/>
</dbReference>
<feature type="transmembrane region" description="Helical" evidence="12">
    <location>
        <begin position="153"/>
        <end position="174"/>
    </location>
</feature>
<dbReference type="EMBL" id="CP006850">
    <property type="protein sequence ID" value="AHH20233.1"/>
    <property type="molecule type" value="Genomic_DNA"/>
</dbReference>
<dbReference type="SUPFAM" id="SSF52540">
    <property type="entry name" value="P-loop containing nucleoside triphosphate hydrolases"/>
    <property type="match status" value="1"/>
</dbReference>
<evidence type="ECO:0000313" key="15">
    <source>
        <dbReference type="EMBL" id="AHH20233.1"/>
    </source>
</evidence>
<dbReference type="PROSITE" id="PS50893">
    <property type="entry name" value="ABC_TRANSPORTER_2"/>
    <property type="match status" value="1"/>
</dbReference>
<organism evidence="15 16">
    <name type="scientific">Nocardia nova SH22a</name>
    <dbReference type="NCBI Taxonomy" id="1415166"/>
    <lineage>
        <taxon>Bacteria</taxon>
        <taxon>Bacillati</taxon>
        <taxon>Actinomycetota</taxon>
        <taxon>Actinomycetes</taxon>
        <taxon>Mycobacteriales</taxon>
        <taxon>Nocardiaceae</taxon>
        <taxon>Nocardia</taxon>
    </lineage>
</organism>
<dbReference type="PANTHER" id="PTHR24221">
    <property type="entry name" value="ATP-BINDING CASSETTE SUB-FAMILY B"/>
    <property type="match status" value="1"/>
</dbReference>
<dbReference type="Pfam" id="PF00664">
    <property type="entry name" value="ABC_membrane"/>
    <property type="match status" value="1"/>
</dbReference>
<feature type="domain" description="ABC transporter" evidence="13">
    <location>
        <begin position="331"/>
        <end position="566"/>
    </location>
</feature>
<evidence type="ECO:0000256" key="2">
    <source>
        <dbReference type="ARBA" id="ARBA00022448"/>
    </source>
</evidence>
<dbReference type="Gene3D" id="1.20.1560.10">
    <property type="entry name" value="ABC transporter type 1, transmembrane domain"/>
    <property type="match status" value="1"/>
</dbReference>
<dbReference type="RefSeq" id="WP_025351603.1">
    <property type="nucleotide sequence ID" value="NZ_CP006850.1"/>
</dbReference>
<keyword evidence="16" id="KW-1185">Reference proteome</keyword>
<dbReference type="HOGENOM" id="CLU_000604_84_9_11"/>
<dbReference type="GO" id="GO:0140359">
    <property type="term" value="F:ABC-type transporter activity"/>
    <property type="evidence" value="ECO:0007669"/>
    <property type="project" value="InterPro"/>
</dbReference>
<dbReference type="SUPFAM" id="SSF90123">
    <property type="entry name" value="ABC transporter transmembrane region"/>
    <property type="match status" value="1"/>
</dbReference>
<keyword evidence="10 12" id="KW-0472">Membrane</keyword>
<dbReference type="InterPro" id="IPR011527">
    <property type="entry name" value="ABC1_TM_dom"/>
</dbReference>
<dbReference type="STRING" id="1415166.NONO_c54530"/>
<evidence type="ECO:0000256" key="4">
    <source>
        <dbReference type="ARBA" id="ARBA00022519"/>
    </source>
</evidence>
<feature type="transmembrane region" description="Helical" evidence="12">
    <location>
        <begin position="12"/>
        <end position="35"/>
    </location>
</feature>
<evidence type="ECO:0000256" key="8">
    <source>
        <dbReference type="ARBA" id="ARBA00022967"/>
    </source>
</evidence>
<gene>
    <name evidence="15" type="ORF">NONO_c54530</name>
</gene>
<dbReference type="FunFam" id="3.40.50.300:FF:000221">
    <property type="entry name" value="Multidrug ABC transporter ATP-binding protein"/>
    <property type="match status" value="1"/>
</dbReference>
<dbReference type="PROSITE" id="PS50929">
    <property type="entry name" value="ABC_TM1F"/>
    <property type="match status" value="1"/>
</dbReference>
<accession>W5TML2</accession>
<dbReference type="Pfam" id="PF00005">
    <property type="entry name" value="ABC_tran"/>
    <property type="match status" value="1"/>
</dbReference>
<feature type="transmembrane region" description="Helical" evidence="12">
    <location>
        <begin position="55"/>
        <end position="77"/>
    </location>
</feature>
<feature type="transmembrane region" description="Helical" evidence="12">
    <location>
        <begin position="126"/>
        <end position="147"/>
    </location>
</feature>
<evidence type="ECO:0000256" key="11">
    <source>
        <dbReference type="ARBA" id="ARBA00023455"/>
    </source>
</evidence>
<sequence>MKTIMSLATGVRGYIAAVTALNVAGSATVVAQGFLMARVLAALLSGDGVSDSADLFGWIAALVVVRFLLVLAAARVADLTGAATKQALRRRAFGKLSELGPGHLSGRRTGELKSALVEDIESLERYYGSFLPSLSTAVLVSGGIVVVLGLRDIWLAAVLVGWMVVGVVGPMLWAKPLEARGTARMSAYVGLGATLLDVLQGITTLKAFGAGARRRKELAEKSDHLVAQWVREMAVALVSTGIATFAVVGGLACMVAVAAYRCASGATAVETVFLTLLLSAEALRTVGTLAGSFHTSYDAATGARRLTELFETPRLVGDTARDEAGPLEPSIAFEGVTFTYPGREDPVLTDFSLRVEVGETVAVVGPSGAGKSTLVALLARFFDPQHGSVRVGGRDLRDLPLTRLRSLISVVSQDTYLFTGTVRANIAMARPGAAAADVERAARIAGAHDFIADLPDGYDTEISERGTLLSGGQRQRLAIARAVLADRPILVLDEATASVDAATEAAIQAALDRLTVDRTTVVIAHRLSTVRDADRIVVLDQGRTAESGTHTDLLARVGRYRDLVAAQQEEH</sequence>
<evidence type="ECO:0000259" key="14">
    <source>
        <dbReference type="PROSITE" id="PS50929"/>
    </source>
</evidence>
<evidence type="ECO:0000256" key="5">
    <source>
        <dbReference type="ARBA" id="ARBA00022692"/>
    </source>
</evidence>
<keyword evidence="6" id="KW-0547">Nucleotide-binding</keyword>
<dbReference type="InterPro" id="IPR027417">
    <property type="entry name" value="P-loop_NTPase"/>
</dbReference>
<dbReference type="PATRIC" id="fig|1415166.3.peg.5622"/>
<feature type="domain" description="ABC transmembrane type-1" evidence="14">
    <location>
        <begin position="16"/>
        <end position="298"/>
    </location>
</feature>
<dbReference type="SMART" id="SM00382">
    <property type="entry name" value="AAA"/>
    <property type="match status" value="1"/>
</dbReference>
<keyword evidence="7 15" id="KW-0067">ATP-binding</keyword>
<name>W5TML2_9NOCA</name>
<dbReference type="GO" id="GO:0005524">
    <property type="term" value="F:ATP binding"/>
    <property type="evidence" value="ECO:0007669"/>
    <property type="project" value="UniProtKB-KW"/>
</dbReference>